<feature type="transmembrane region" description="Helical" evidence="1">
    <location>
        <begin position="132"/>
        <end position="157"/>
    </location>
</feature>
<dbReference type="EMBL" id="WXYQ01000006">
    <property type="protein sequence ID" value="NBG95828.1"/>
    <property type="molecule type" value="Genomic_DNA"/>
</dbReference>
<protein>
    <submittedName>
        <fullName evidence="2">DUF1295 domain-containing protein</fullName>
    </submittedName>
</protein>
<dbReference type="OrthoDB" id="9779233at2"/>
<organism evidence="2 3">
    <name type="scientific">Pyruvatibacter mobilis</name>
    <dbReference type="NCBI Taxonomy" id="1712261"/>
    <lineage>
        <taxon>Bacteria</taxon>
        <taxon>Pseudomonadati</taxon>
        <taxon>Pseudomonadota</taxon>
        <taxon>Alphaproteobacteria</taxon>
        <taxon>Hyphomicrobiales</taxon>
        <taxon>Parvibaculaceae</taxon>
        <taxon>Pyruvatibacter</taxon>
    </lineage>
</organism>
<dbReference type="PANTHER" id="PTHR32251:SF17">
    <property type="entry name" value="STEROID 5-ALPHA REDUCTASE C-TERMINAL DOMAIN-CONTAINING PROTEIN"/>
    <property type="match status" value="1"/>
</dbReference>
<dbReference type="Proteomes" id="UP000470384">
    <property type="component" value="Unassembled WGS sequence"/>
</dbReference>
<dbReference type="Gene3D" id="1.20.120.1630">
    <property type="match status" value="1"/>
</dbReference>
<feature type="transmembrane region" description="Helical" evidence="1">
    <location>
        <begin position="6"/>
        <end position="24"/>
    </location>
</feature>
<dbReference type="InterPro" id="IPR010721">
    <property type="entry name" value="UstE-like"/>
</dbReference>
<gene>
    <name evidence="2" type="ORF">GTQ45_08785</name>
</gene>
<evidence type="ECO:0000313" key="2">
    <source>
        <dbReference type="EMBL" id="NBG95828.1"/>
    </source>
</evidence>
<proteinExistence type="predicted"/>
<sequence length="260" mass="29023">MIPSDLLILTTAIIAACTFGLWLLSLPLKDVSFIDAFWPLGFGIVAWISYVATAPEHPRALLVLALTSLWAIRLGTYLWSRWLQEPQEDQRYQAMRARRPGFAWQSLYVVFGLQGALILIIGLPLMAGISNAAAPLGLLDALGMTLFVLGFLMEALADAQLAAFKRNAANEGKVLDTGLWAWSRHPNYFGNTVLWWGLFLIAVADTQNWWTIISPILMTWLILRVSGLSLLERGLRKRRAGYDAYAARTSAFIPHPPRRS</sequence>
<comment type="caution">
    <text evidence="2">The sequence shown here is derived from an EMBL/GenBank/DDBJ whole genome shotgun (WGS) entry which is preliminary data.</text>
</comment>
<keyword evidence="1" id="KW-0472">Membrane</keyword>
<dbReference type="GeneID" id="300654531"/>
<dbReference type="GO" id="GO:0016020">
    <property type="term" value="C:membrane"/>
    <property type="evidence" value="ECO:0007669"/>
    <property type="project" value="TreeGrafter"/>
</dbReference>
<keyword evidence="1" id="KW-1133">Transmembrane helix</keyword>
<feature type="transmembrane region" description="Helical" evidence="1">
    <location>
        <begin position="101"/>
        <end position="126"/>
    </location>
</feature>
<feature type="transmembrane region" description="Helical" evidence="1">
    <location>
        <begin position="210"/>
        <end position="231"/>
    </location>
</feature>
<feature type="transmembrane region" description="Helical" evidence="1">
    <location>
        <begin position="36"/>
        <end position="54"/>
    </location>
</feature>
<evidence type="ECO:0000313" key="3">
    <source>
        <dbReference type="Proteomes" id="UP000470384"/>
    </source>
</evidence>
<evidence type="ECO:0000256" key="1">
    <source>
        <dbReference type="SAM" id="Phobius"/>
    </source>
</evidence>
<keyword evidence="1" id="KW-0812">Transmembrane</keyword>
<accession>A0A845QC31</accession>
<dbReference type="PROSITE" id="PS50244">
    <property type="entry name" value="S5A_REDUCTASE"/>
    <property type="match status" value="1"/>
</dbReference>
<dbReference type="PANTHER" id="PTHR32251">
    <property type="entry name" value="3-OXO-5-ALPHA-STEROID 4-DEHYDROGENASE"/>
    <property type="match status" value="1"/>
</dbReference>
<keyword evidence="3" id="KW-1185">Reference proteome</keyword>
<feature type="transmembrane region" description="Helical" evidence="1">
    <location>
        <begin position="60"/>
        <end position="80"/>
    </location>
</feature>
<reference evidence="2 3" key="1">
    <citation type="journal article" date="2016" name="Int. J. Syst. Evol. Microbiol.">
        <title>Pyruvatibacter mobilis gen. nov., sp. nov., a marine bacterium from the culture broth of Picochlorum sp. 122.</title>
        <authorList>
            <person name="Wang G."/>
            <person name="Tang M."/>
            <person name="Wu H."/>
            <person name="Dai S."/>
            <person name="Li T."/>
            <person name="Chen C."/>
            <person name="He H."/>
            <person name="Fan J."/>
            <person name="Xiang W."/>
            <person name="Li X."/>
        </authorList>
    </citation>
    <scope>NUCLEOTIDE SEQUENCE [LARGE SCALE GENOMIC DNA]</scope>
    <source>
        <strain evidence="2 3">GYP-11</strain>
    </source>
</reference>
<name>A0A845QC31_9HYPH</name>
<dbReference type="AlphaFoldDB" id="A0A845QC31"/>
<dbReference type="Pfam" id="PF06966">
    <property type="entry name" value="DUF1295"/>
    <property type="match status" value="1"/>
</dbReference>
<dbReference type="RefSeq" id="WP_160587717.1">
    <property type="nucleotide sequence ID" value="NZ_BMHN01000001.1"/>
</dbReference>
<feature type="transmembrane region" description="Helical" evidence="1">
    <location>
        <begin position="188"/>
        <end position="204"/>
    </location>
</feature>